<gene>
    <name evidence="1" type="ORF">EJ08DRAFT_662050</name>
</gene>
<reference evidence="1" key="1">
    <citation type="journal article" date="2020" name="Stud. Mycol.">
        <title>101 Dothideomycetes genomes: a test case for predicting lifestyles and emergence of pathogens.</title>
        <authorList>
            <person name="Haridas S."/>
            <person name="Albert R."/>
            <person name="Binder M."/>
            <person name="Bloem J."/>
            <person name="Labutti K."/>
            <person name="Salamov A."/>
            <person name="Andreopoulos B."/>
            <person name="Baker S."/>
            <person name="Barry K."/>
            <person name="Bills G."/>
            <person name="Bluhm B."/>
            <person name="Cannon C."/>
            <person name="Castanera R."/>
            <person name="Culley D."/>
            <person name="Daum C."/>
            <person name="Ezra D."/>
            <person name="Gonzalez J."/>
            <person name="Henrissat B."/>
            <person name="Kuo A."/>
            <person name="Liang C."/>
            <person name="Lipzen A."/>
            <person name="Lutzoni F."/>
            <person name="Magnuson J."/>
            <person name="Mondo S."/>
            <person name="Nolan M."/>
            <person name="Ohm R."/>
            <person name="Pangilinan J."/>
            <person name="Park H.-J."/>
            <person name="Ramirez L."/>
            <person name="Alfaro M."/>
            <person name="Sun H."/>
            <person name="Tritt A."/>
            <person name="Yoshinaga Y."/>
            <person name="Zwiers L.-H."/>
            <person name="Turgeon B."/>
            <person name="Goodwin S."/>
            <person name="Spatafora J."/>
            <person name="Crous P."/>
            <person name="Grigoriev I."/>
        </authorList>
    </citation>
    <scope>NUCLEOTIDE SEQUENCE</scope>
    <source>
        <strain evidence="1">CBS 130266</strain>
    </source>
</reference>
<dbReference type="EMBL" id="MU007050">
    <property type="protein sequence ID" value="KAF2429091.1"/>
    <property type="molecule type" value="Genomic_DNA"/>
</dbReference>
<evidence type="ECO:0000313" key="2">
    <source>
        <dbReference type="Proteomes" id="UP000800235"/>
    </source>
</evidence>
<keyword evidence="2" id="KW-1185">Reference proteome</keyword>
<protein>
    <submittedName>
        <fullName evidence="1">Uncharacterized protein</fullName>
    </submittedName>
</protein>
<evidence type="ECO:0000313" key="1">
    <source>
        <dbReference type="EMBL" id="KAF2429091.1"/>
    </source>
</evidence>
<sequence length="479" mass="54522">MPKSIHDLPRGLLNDIFARVPTNQRHKLSAFLYDKYTRASAQQFLYQDIEVVAKDLLDTNTNLKNIDALAEQLSKYPLLAKRTETLSLKITEENVMRFALETTTTDKGVLSYEWDLSVSDVLFSVPNLTSLHLQIDAEMPIAASAIGSLRALHTLTLAGATPRPIRYNLKNVYSNPQDTPIRTLTLENIFLGGCPTSHYLFPKITTLKICGLRSFSEGDWTEMSSTLFPFTGLRALHVEVATRNTRYTLRRPLPWVITSVRSRDTLKEFTFFDLSNEMAVVGDEAYQPEAQVIDLYKMPFLERLTCNAVACSLVLLSPDLPVSPDLDLPTRHPLREMEIWSRRLWDLPAIWCSLHNILVQVDGGQLPNLGKISILVRDMPQHRTFWRPPWEPTTDEHLEFVLEWLARHNKFVLDWSGYTSEVRPWRLPVMDEKAIWASGSGQSIPRITQEELLSYIRAKKPKMTPIGCAQVYGIGGARS</sequence>
<organism evidence="1 2">
    <name type="scientific">Tothia fuscella</name>
    <dbReference type="NCBI Taxonomy" id="1048955"/>
    <lineage>
        <taxon>Eukaryota</taxon>
        <taxon>Fungi</taxon>
        <taxon>Dikarya</taxon>
        <taxon>Ascomycota</taxon>
        <taxon>Pezizomycotina</taxon>
        <taxon>Dothideomycetes</taxon>
        <taxon>Pleosporomycetidae</taxon>
        <taxon>Venturiales</taxon>
        <taxon>Cylindrosympodiaceae</taxon>
        <taxon>Tothia</taxon>
    </lineage>
</organism>
<accession>A0A9P4NP31</accession>
<dbReference type="AlphaFoldDB" id="A0A9P4NP31"/>
<proteinExistence type="predicted"/>
<comment type="caution">
    <text evidence="1">The sequence shown here is derived from an EMBL/GenBank/DDBJ whole genome shotgun (WGS) entry which is preliminary data.</text>
</comment>
<name>A0A9P4NP31_9PEZI</name>
<dbReference type="Proteomes" id="UP000800235">
    <property type="component" value="Unassembled WGS sequence"/>
</dbReference>